<dbReference type="OrthoDB" id="446635at2759"/>
<dbReference type="AlphaFoldDB" id="A0A9C7PW02"/>
<accession>A0A9C7PW02</accession>
<evidence type="ECO:0000256" key="1">
    <source>
        <dbReference type="ARBA" id="ARBA00010126"/>
    </source>
</evidence>
<evidence type="ECO:0000256" key="2">
    <source>
        <dbReference type="ARBA" id="ARBA00023054"/>
    </source>
</evidence>
<dbReference type="GO" id="GO:0000381">
    <property type="term" value="P:regulation of alternative mRNA splicing, via spliceosome"/>
    <property type="evidence" value="ECO:0007669"/>
    <property type="project" value="InterPro"/>
</dbReference>
<evidence type="ECO:0000313" key="6">
    <source>
        <dbReference type="EMBL" id="GJQ11645.1"/>
    </source>
</evidence>
<gene>
    <name evidence="6" type="ORF">GpartN1_g3436.t1</name>
</gene>
<proteinExistence type="inferred from homology"/>
<reference evidence="6" key="2">
    <citation type="submission" date="2022-01" db="EMBL/GenBank/DDBJ databases">
        <authorList>
            <person name="Hirooka S."/>
            <person name="Miyagishima S.Y."/>
        </authorList>
    </citation>
    <scope>NUCLEOTIDE SEQUENCE</scope>
    <source>
        <strain evidence="6">NBRC 102759</strain>
    </source>
</reference>
<feature type="coiled-coil region" evidence="3">
    <location>
        <begin position="97"/>
        <end position="163"/>
    </location>
</feature>
<comment type="similarity">
    <text evidence="1">Belongs to the NSRP1 family.</text>
</comment>
<feature type="region of interest" description="Disordered" evidence="4">
    <location>
        <begin position="1"/>
        <end position="39"/>
    </location>
</feature>
<dbReference type="Proteomes" id="UP001061958">
    <property type="component" value="Unassembled WGS sequence"/>
</dbReference>
<feature type="compositionally biased region" description="Basic and acidic residues" evidence="4">
    <location>
        <begin position="202"/>
        <end position="223"/>
    </location>
</feature>
<dbReference type="EMBL" id="BQMJ01000026">
    <property type="protein sequence ID" value="GJQ11645.1"/>
    <property type="molecule type" value="Genomic_DNA"/>
</dbReference>
<dbReference type="InterPro" id="IPR018612">
    <property type="entry name" value="NSRP1_N"/>
</dbReference>
<evidence type="ECO:0000256" key="4">
    <source>
        <dbReference type="SAM" id="MobiDB-lite"/>
    </source>
</evidence>
<sequence length="309" mass="36319">MSTLSFRLPRKRSSSQTNITKDKAFEAEDKGDDFEEESQELRMKWATSKGYLAQTTLESSVDPNAFAYDEVYEQLRNNERFSLDSFQKGKERKSRYLASLKAKAEERKMEQELLEERLSFKEREKEEKEGEFRDKERFITRAYKEKMRRLKEWEQQKQKQEASEATQDGTVQAMSKFYSSLFTRNVALGSTETESLTNEVRVSQEDMVEHTEAERSGQHTNKYEEDEQTEQQRKKALFGEPEKRPGGLFIPLVKKAVLTETNKRSTVSRENSQVNHNVTSERKDDDSVRKARERYLARKQERVASNLQN</sequence>
<organism evidence="6 7">
    <name type="scientific">Galdieria partita</name>
    <dbReference type="NCBI Taxonomy" id="83374"/>
    <lineage>
        <taxon>Eukaryota</taxon>
        <taxon>Rhodophyta</taxon>
        <taxon>Bangiophyceae</taxon>
        <taxon>Galdieriales</taxon>
        <taxon>Galdieriaceae</taxon>
        <taxon>Galdieria</taxon>
    </lineage>
</organism>
<keyword evidence="7" id="KW-1185">Reference proteome</keyword>
<name>A0A9C7PW02_9RHOD</name>
<evidence type="ECO:0000259" key="5">
    <source>
        <dbReference type="Pfam" id="PF09745"/>
    </source>
</evidence>
<feature type="compositionally biased region" description="Polar residues" evidence="4">
    <location>
        <begin position="264"/>
        <end position="278"/>
    </location>
</feature>
<dbReference type="Pfam" id="PF09745">
    <property type="entry name" value="NSRP1_N"/>
    <property type="match status" value="1"/>
</dbReference>
<evidence type="ECO:0000313" key="7">
    <source>
        <dbReference type="Proteomes" id="UP001061958"/>
    </source>
</evidence>
<evidence type="ECO:0000256" key="3">
    <source>
        <dbReference type="SAM" id="Coils"/>
    </source>
</evidence>
<comment type="caution">
    <text evidence="6">The sequence shown here is derived from an EMBL/GenBank/DDBJ whole genome shotgun (WGS) entry which is preliminary data.</text>
</comment>
<feature type="compositionally biased region" description="Acidic residues" evidence="4">
    <location>
        <begin position="29"/>
        <end position="38"/>
    </location>
</feature>
<reference evidence="6" key="1">
    <citation type="journal article" date="2022" name="Proc. Natl. Acad. Sci. U.S.A.">
        <title>Life cycle and functional genomics of the unicellular red alga Galdieria for elucidating algal and plant evolution and industrial use.</title>
        <authorList>
            <person name="Hirooka S."/>
            <person name="Itabashi T."/>
            <person name="Ichinose T.M."/>
            <person name="Onuma R."/>
            <person name="Fujiwara T."/>
            <person name="Yamashita S."/>
            <person name="Jong L.W."/>
            <person name="Tomita R."/>
            <person name="Iwane A.H."/>
            <person name="Miyagishima S.Y."/>
        </authorList>
    </citation>
    <scope>NUCLEOTIDE SEQUENCE</scope>
    <source>
        <strain evidence="6">NBRC 102759</strain>
    </source>
</reference>
<keyword evidence="2 3" id="KW-0175">Coiled coil</keyword>
<dbReference type="PANTHER" id="PTHR30060:SF0">
    <property type="entry name" value="COILED-COIL PROTEIN (DUF2040)-RELATED"/>
    <property type="match status" value="1"/>
</dbReference>
<feature type="compositionally biased region" description="Basic and acidic residues" evidence="4">
    <location>
        <begin position="279"/>
        <end position="291"/>
    </location>
</feature>
<feature type="region of interest" description="Disordered" evidence="4">
    <location>
        <begin position="193"/>
        <end position="291"/>
    </location>
</feature>
<dbReference type="PANTHER" id="PTHR30060">
    <property type="entry name" value="INNER MEMBRANE PROTEIN"/>
    <property type="match status" value="1"/>
</dbReference>
<protein>
    <recommendedName>
        <fullName evidence="5">Nuclear speckle splicing regulatory protein 1 N-terminal domain-containing protein</fullName>
    </recommendedName>
</protein>
<feature type="domain" description="Nuclear speckle splicing regulatory protein 1 N-terminal" evidence="5">
    <location>
        <begin position="58"/>
        <end position="170"/>
    </location>
</feature>